<feature type="domain" description="Copper amine oxidase-like N-terminal" evidence="2">
    <location>
        <begin position="62"/>
        <end position="149"/>
    </location>
</feature>
<protein>
    <recommendedName>
        <fullName evidence="2">Copper amine oxidase-like N-terminal domain-containing protein</fullName>
    </recommendedName>
</protein>
<dbReference type="RefSeq" id="WP_310140925.1">
    <property type="nucleotide sequence ID" value="NZ_JAVDTR010000008.1"/>
</dbReference>
<dbReference type="AlphaFoldDB" id="A0AAP5H270"/>
<evidence type="ECO:0000256" key="1">
    <source>
        <dbReference type="SAM" id="SignalP"/>
    </source>
</evidence>
<feature type="signal peptide" evidence="1">
    <location>
        <begin position="1"/>
        <end position="23"/>
    </location>
</feature>
<dbReference type="Gene3D" id="3.30.457.10">
    <property type="entry name" value="Copper amine oxidase-like, N-terminal domain"/>
    <property type="match status" value="1"/>
</dbReference>
<organism evidence="3 4">
    <name type="scientific">Paenibacillus amylolyticus</name>
    <dbReference type="NCBI Taxonomy" id="1451"/>
    <lineage>
        <taxon>Bacteria</taxon>
        <taxon>Bacillati</taxon>
        <taxon>Bacillota</taxon>
        <taxon>Bacilli</taxon>
        <taxon>Bacillales</taxon>
        <taxon>Paenibacillaceae</taxon>
        <taxon>Paenibacillus</taxon>
    </lineage>
</organism>
<dbReference type="SUPFAM" id="SSF55383">
    <property type="entry name" value="Copper amine oxidase, domain N"/>
    <property type="match status" value="1"/>
</dbReference>
<evidence type="ECO:0000259" key="2">
    <source>
        <dbReference type="Pfam" id="PF07833"/>
    </source>
</evidence>
<name>A0AAP5H270_PAEAM</name>
<dbReference type="InterPro" id="IPR018247">
    <property type="entry name" value="EF_Hand_1_Ca_BS"/>
</dbReference>
<proteinExistence type="predicted"/>
<dbReference type="Proteomes" id="UP001254832">
    <property type="component" value="Unassembled WGS sequence"/>
</dbReference>
<evidence type="ECO:0000313" key="4">
    <source>
        <dbReference type="Proteomes" id="UP001254832"/>
    </source>
</evidence>
<accession>A0AAP5H270</accession>
<dbReference type="InterPro" id="IPR012854">
    <property type="entry name" value="Cu_amine_oxidase-like_N"/>
</dbReference>
<dbReference type="EMBL" id="JAVDTR010000008">
    <property type="protein sequence ID" value="MDR6724542.1"/>
    <property type="molecule type" value="Genomic_DNA"/>
</dbReference>
<sequence>MKRFISLLLMLSFVVSIASVASADDQSLEDLSFVERAAHMYNSSLKKSVLDVSKSGKLTTTEYNSIYIPVKDVFKSSGATIRWDGKNKITTIKKQEHEIILNFSTKTVIPRENQLVVPKEWLQLKNGASSINAFVLAYLFEVYADESDQERVEWEKQLEFLDIKQTTGIGGIDGYMHVFVEFND</sequence>
<gene>
    <name evidence="3" type="ORF">J2W91_003010</name>
</gene>
<comment type="caution">
    <text evidence="3">The sequence shown here is derived from an EMBL/GenBank/DDBJ whole genome shotgun (WGS) entry which is preliminary data.</text>
</comment>
<dbReference type="PROSITE" id="PS00018">
    <property type="entry name" value="EF_HAND_1"/>
    <property type="match status" value="1"/>
</dbReference>
<dbReference type="InterPro" id="IPR036582">
    <property type="entry name" value="Mao_N_sf"/>
</dbReference>
<feature type="chain" id="PRO_5042896468" description="Copper amine oxidase-like N-terminal domain-containing protein" evidence="1">
    <location>
        <begin position="24"/>
        <end position="184"/>
    </location>
</feature>
<keyword evidence="1" id="KW-0732">Signal</keyword>
<reference evidence="3" key="1">
    <citation type="submission" date="2023-07" db="EMBL/GenBank/DDBJ databases">
        <title>Sorghum-associated microbial communities from plants grown in Nebraska, USA.</title>
        <authorList>
            <person name="Schachtman D."/>
        </authorList>
    </citation>
    <scope>NUCLEOTIDE SEQUENCE</scope>
    <source>
        <strain evidence="3">BE80</strain>
    </source>
</reference>
<evidence type="ECO:0000313" key="3">
    <source>
        <dbReference type="EMBL" id="MDR6724542.1"/>
    </source>
</evidence>
<dbReference type="Pfam" id="PF07833">
    <property type="entry name" value="Cu_amine_oxidN1"/>
    <property type="match status" value="1"/>
</dbReference>